<gene>
    <name evidence="1" type="ORF">M8C21_031433</name>
</gene>
<feature type="non-terminal residue" evidence="1">
    <location>
        <position position="1"/>
    </location>
</feature>
<keyword evidence="2" id="KW-1185">Reference proteome</keyword>
<accession>A0AAD5DDC5</accession>
<name>A0AAD5DDC5_AMBAR</name>
<protein>
    <submittedName>
        <fullName evidence="1">Uncharacterized protein</fullName>
    </submittedName>
</protein>
<evidence type="ECO:0000313" key="1">
    <source>
        <dbReference type="EMBL" id="KAI7757305.1"/>
    </source>
</evidence>
<sequence length="85" mass="9870">IHISWVTPTLSVLFLSEETDPPIRRSGIRNIRSKISIFFVTQGFLLCLKRKQRLVKAGNLSTNPLYHWFQTKATHSRLASLWPHL</sequence>
<reference evidence="1" key="1">
    <citation type="submission" date="2022-06" db="EMBL/GenBank/DDBJ databases">
        <title>Uncovering the hologenomic basis of an extraordinary plant invasion.</title>
        <authorList>
            <person name="Bieker V.C."/>
            <person name="Martin M.D."/>
            <person name="Gilbert T."/>
            <person name="Hodgins K."/>
            <person name="Battlay P."/>
            <person name="Petersen B."/>
            <person name="Wilson J."/>
        </authorList>
    </citation>
    <scope>NUCLEOTIDE SEQUENCE</scope>
    <source>
        <strain evidence="1">AA19_3_7</strain>
        <tissue evidence="1">Leaf</tissue>
    </source>
</reference>
<dbReference type="EMBL" id="JAMZMK010000138">
    <property type="protein sequence ID" value="KAI7757305.1"/>
    <property type="molecule type" value="Genomic_DNA"/>
</dbReference>
<evidence type="ECO:0000313" key="2">
    <source>
        <dbReference type="Proteomes" id="UP001206925"/>
    </source>
</evidence>
<dbReference type="Proteomes" id="UP001206925">
    <property type="component" value="Unassembled WGS sequence"/>
</dbReference>
<proteinExistence type="predicted"/>
<dbReference type="AlphaFoldDB" id="A0AAD5DDC5"/>
<comment type="caution">
    <text evidence="1">The sequence shown here is derived from an EMBL/GenBank/DDBJ whole genome shotgun (WGS) entry which is preliminary data.</text>
</comment>
<organism evidence="1 2">
    <name type="scientific">Ambrosia artemisiifolia</name>
    <name type="common">Common ragweed</name>
    <dbReference type="NCBI Taxonomy" id="4212"/>
    <lineage>
        <taxon>Eukaryota</taxon>
        <taxon>Viridiplantae</taxon>
        <taxon>Streptophyta</taxon>
        <taxon>Embryophyta</taxon>
        <taxon>Tracheophyta</taxon>
        <taxon>Spermatophyta</taxon>
        <taxon>Magnoliopsida</taxon>
        <taxon>eudicotyledons</taxon>
        <taxon>Gunneridae</taxon>
        <taxon>Pentapetalae</taxon>
        <taxon>asterids</taxon>
        <taxon>campanulids</taxon>
        <taxon>Asterales</taxon>
        <taxon>Asteraceae</taxon>
        <taxon>Asteroideae</taxon>
        <taxon>Heliantheae alliance</taxon>
        <taxon>Heliantheae</taxon>
        <taxon>Ambrosia</taxon>
    </lineage>
</organism>